<dbReference type="HOGENOM" id="CLU_826838_0_0_1"/>
<reference evidence="2 3" key="1">
    <citation type="submission" date="2014-06" db="EMBL/GenBank/DDBJ databases">
        <title>Evolutionary Origins and Diversification of the Mycorrhizal Mutualists.</title>
        <authorList>
            <consortium name="DOE Joint Genome Institute"/>
            <consortium name="Mycorrhizal Genomics Consortium"/>
            <person name="Kohler A."/>
            <person name="Kuo A."/>
            <person name="Nagy L.G."/>
            <person name="Floudas D."/>
            <person name="Copeland A."/>
            <person name="Barry K.W."/>
            <person name="Cichocki N."/>
            <person name="Veneault-Fourrey C."/>
            <person name="LaButti K."/>
            <person name="Lindquist E.A."/>
            <person name="Lipzen A."/>
            <person name="Lundell T."/>
            <person name="Morin E."/>
            <person name="Murat C."/>
            <person name="Riley R."/>
            <person name="Ohm R."/>
            <person name="Sun H."/>
            <person name="Tunlid A."/>
            <person name="Henrissat B."/>
            <person name="Grigoriev I.V."/>
            <person name="Hibbett D.S."/>
            <person name="Martin F."/>
        </authorList>
    </citation>
    <scope>NUCLEOTIDE SEQUENCE [LARGE SCALE GENOMIC DNA]</scope>
    <source>
        <strain evidence="2 3">SS14</strain>
    </source>
</reference>
<keyword evidence="3" id="KW-1185">Reference proteome</keyword>
<feature type="region of interest" description="Disordered" evidence="1">
    <location>
        <begin position="1"/>
        <end position="56"/>
    </location>
</feature>
<feature type="region of interest" description="Disordered" evidence="1">
    <location>
        <begin position="168"/>
        <end position="212"/>
    </location>
</feature>
<feature type="compositionally biased region" description="Basic and acidic residues" evidence="1">
    <location>
        <begin position="127"/>
        <end position="136"/>
    </location>
</feature>
<feature type="compositionally biased region" description="Low complexity" evidence="1">
    <location>
        <begin position="194"/>
        <end position="207"/>
    </location>
</feature>
<evidence type="ECO:0000313" key="3">
    <source>
        <dbReference type="Proteomes" id="UP000054279"/>
    </source>
</evidence>
<organism evidence="2 3">
    <name type="scientific">Sphaerobolus stellatus (strain SS14)</name>
    <dbReference type="NCBI Taxonomy" id="990650"/>
    <lineage>
        <taxon>Eukaryota</taxon>
        <taxon>Fungi</taxon>
        <taxon>Dikarya</taxon>
        <taxon>Basidiomycota</taxon>
        <taxon>Agaricomycotina</taxon>
        <taxon>Agaricomycetes</taxon>
        <taxon>Phallomycetidae</taxon>
        <taxon>Geastrales</taxon>
        <taxon>Sphaerobolaceae</taxon>
        <taxon>Sphaerobolus</taxon>
    </lineage>
</organism>
<sequence>MEFHGVKLPRDPQTLSAQLPDTLTSSLRQHRPSRTRVNAAQAAAPPPRQPTSDPQRQPAFILRRAPKMRQNTVLQRFVPNFARIGRRDAGRMQPGDLLRPTAFAPGAGVRPGWGNDLESDLDAPRAVSRDNKDPRRVPSVRRLSSACRFRLLTKLLWIRPAPDRAHEEYQRRAIPPRARRDSGESIPPRGIRVSTESTRSRTTSGESFPSEWARRERDQCVFLAVAFESDDGGDGEGRLKRRRGVLVASNYVLHPLLRPPTLLRTVKFTIHNPATVSKHDAHHPELICPSTNLRNDPYDPYLLSFLIPLRRAIHPHDRRIPISVDETSFEETQCRI</sequence>
<feature type="region of interest" description="Disordered" evidence="1">
    <location>
        <begin position="109"/>
        <end position="136"/>
    </location>
</feature>
<feature type="compositionally biased region" description="Polar residues" evidence="1">
    <location>
        <begin position="13"/>
        <end position="27"/>
    </location>
</feature>
<dbReference type="EMBL" id="KN837182">
    <property type="protein sequence ID" value="KIJ36109.1"/>
    <property type="molecule type" value="Genomic_DNA"/>
</dbReference>
<accession>A0A0C9UMN4</accession>
<name>A0A0C9UMN4_SPHS4</name>
<protein>
    <submittedName>
        <fullName evidence="2">Uncharacterized protein</fullName>
    </submittedName>
</protein>
<feature type="compositionally biased region" description="Basic and acidic residues" evidence="1">
    <location>
        <begin position="1"/>
        <end position="10"/>
    </location>
</feature>
<evidence type="ECO:0000256" key="1">
    <source>
        <dbReference type="SAM" id="MobiDB-lite"/>
    </source>
</evidence>
<dbReference type="AlphaFoldDB" id="A0A0C9UMN4"/>
<dbReference type="Proteomes" id="UP000054279">
    <property type="component" value="Unassembled WGS sequence"/>
</dbReference>
<proteinExistence type="predicted"/>
<evidence type="ECO:0000313" key="2">
    <source>
        <dbReference type="EMBL" id="KIJ36109.1"/>
    </source>
</evidence>
<gene>
    <name evidence="2" type="ORF">M422DRAFT_261657</name>
</gene>